<dbReference type="OMA" id="ASYHRTT"/>
<protein>
    <submittedName>
        <fullName evidence="2">Uncharacterized protein</fullName>
    </submittedName>
</protein>
<accession>M4EYA6</accession>
<reference evidence="2 3" key="1">
    <citation type="journal article" date="2011" name="Nat. Genet.">
        <title>The genome of the mesopolyploid crop species Brassica rapa.</title>
        <authorList>
            <consortium name="Brassica rapa Genome Sequencing Project Consortium"/>
            <person name="Wang X."/>
            <person name="Wang H."/>
            <person name="Wang J."/>
            <person name="Sun R."/>
            <person name="Wu J."/>
            <person name="Liu S."/>
            <person name="Bai Y."/>
            <person name="Mun J.H."/>
            <person name="Bancroft I."/>
            <person name="Cheng F."/>
            <person name="Huang S."/>
            <person name="Li X."/>
            <person name="Hua W."/>
            <person name="Wang J."/>
            <person name="Wang X."/>
            <person name="Freeling M."/>
            <person name="Pires J.C."/>
            <person name="Paterson A.H."/>
            <person name="Chalhoub B."/>
            <person name="Wang B."/>
            <person name="Hayward A."/>
            <person name="Sharpe A.G."/>
            <person name="Park B.S."/>
            <person name="Weisshaar B."/>
            <person name="Liu B."/>
            <person name="Li B."/>
            <person name="Liu B."/>
            <person name="Tong C."/>
            <person name="Song C."/>
            <person name="Duran C."/>
            <person name="Peng C."/>
            <person name="Geng C."/>
            <person name="Koh C."/>
            <person name="Lin C."/>
            <person name="Edwards D."/>
            <person name="Mu D."/>
            <person name="Shen D."/>
            <person name="Soumpourou E."/>
            <person name="Li F."/>
            <person name="Fraser F."/>
            <person name="Conant G."/>
            <person name="Lassalle G."/>
            <person name="King G.J."/>
            <person name="Bonnema G."/>
            <person name="Tang H."/>
            <person name="Wang H."/>
            <person name="Belcram H."/>
            <person name="Zhou H."/>
            <person name="Hirakawa H."/>
            <person name="Abe H."/>
            <person name="Guo H."/>
            <person name="Wang H."/>
            <person name="Jin H."/>
            <person name="Parkin I.A."/>
            <person name="Batley J."/>
            <person name="Kim J.S."/>
            <person name="Just J."/>
            <person name="Li J."/>
            <person name="Xu J."/>
            <person name="Deng J."/>
            <person name="Kim J.A."/>
            <person name="Li J."/>
            <person name="Yu J."/>
            <person name="Meng J."/>
            <person name="Wang J."/>
            <person name="Min J."/>
            <person name="Poulain J."/>
            <person name="Wang J."/>
            <person name="Hatakeyama K."/>
            <person name="Wu K."/>
            <person name="Wang L."/>
            <person name="Fang L."/>
            <person name="Trick M."/>
            <person name="Links M.G."/>
            <person name="Zhao M."/>
            <person name="Jin M."/>
            <person name="Ramchiary N."/>
            <person name="Drou N."/>
            <person name="Berkman P.J."/>
            <person name="Cai Q."/>
            <person name="Huang Q."/>
            <person name="Li R."/>
            <person name="Tabata S."/>
            <person name="Cheng S."/>
            <person name="Zhang S."/>
            <person name="Zhang S."/>
            <person name="Huang S."/>
            <person name="Sato S."/>
            <person name="Sun S."/>
            <person name="Kwon S.J."/>
            <person name="Choi S.R."/>
            <person name="Lee T.H."/>
            <person name="Fan W."/>
            <person name="Zhao X."/>
            <person name="Tan X."/>
            <person name="Xu X."/>
            <person name="Wang Y."/>
            <person name="Qiu Y."/>
            <person name="Yin Y."/>
            <person name="Li Y."/>
            <person name="Du Y."/>
            <person name="Liao Y."/>
            <person name="Lim Y."/>
            <person name="Narusaka Y."/>
            <person name="Wang Y."/>
            <person name="Wang Z."/>
            <person name="Li Z."/>
            <person name="Wang Z."/>
            <person name="Xiong Z."/>
            <person name="Zhang Z."/>
        </authorList>
    </citation>
    <scope>NUCLEOTIDE SEQUENCE [LARGE SCALE GENOMIC DNA]</scope>
    <source>
        <strain evidence="2 3">cv. Chiifu-401-42</strain>
    </source>
</reference>
<feature type="region of interest" description="Disordered" evidence="1">
    <location>
        <begin position="249"/>
        <end position="279"/>
    </location>
</feature>
<reference evidence="2 3" key="2">
    <citation type="journal article" date="2018" name="Hortic Res">
        <title>Improved Brassica rapa reference genome by single-molecule sequencing and chromosome conformation capture technologies.</title>
        <authorList>
            <person name="Zhang L."/>
            <person name="Cai X."/>
            <person name="Wu J."/>
            <person name="Liu M."/>
            <person name="Grob S."/>
            <person name="Cheng F."/>
            <person name="Liang J."/>
            <person name="Cai C."/>
            <person name="Liu Z."/>
            <person name="Liu B."/>
            <person name="Wang F."/>
            <person name="Li S."/>
            <person name="Liu F."/>
            <person name="Li X."/>
            <person name="Cheng L."/>
            <person name="Yang W."/>
            <person name="Li M.H."/>
            <person name="Grossniklaus U."/>
            <person name="Zheng H."/>
            <person name="Wang X."/>
        </authorList>
    </citation>
    <scope>NUCLEOTIDE SEQUENCE [LARGE SCALE GENOMIC DNA]</scope>
    <source>
        <strain evidence="2 3">cv. Chiifu-401-42</strain>
    </source>
</reference>
<evidence type="ECO:0000313" key="3">
    <source>
        <dbReference type="Proteomes" id="UP000011750"/>
    </source>
</evidence>
<dbReference type="AlphaFoldDB" id="M4EYA6"/>
<dbReference type="HOGENOM" id="CLU_017414_0_1_1"/>
<feature type="compositionally biased region" description="Polar residues" evidence="1">
    <location>
        <begin position="255"/>
        <end position="279"/>
    </location>
</feature>
<proteinExistence type="predicted"/>
<organism evidence="2 3">
    <name type="scientific">Brassica campestris</name>
    <name type="common">Field mustard</name>
    <dbReference type="NCBI Taxonomy" id="3711"/>
    <lineage>
        <taxon>Eukaryota</taxon>
        <taxon>Viridiplantae</taxon>
        <taxon>Streptophyta</taxon>
        <taxon>Embryophyta</taxon>
        <taxon>Tracheophyta</taxon>
        <taxon>Spermatophyta</taxon>
        <taxon>Magnoliopsida</taxon>
        <taxon>eudicotyledons</taxon>
        <taxon>Gunneridae</taxon>
        <taxon>Pentapetalae</taxon>
        <taxon>rosids</taxon>
        <taxon>malvids</taxon>
        <taxon>Brassicales</taxon>
        <taxon>Brassicaceae</taxon>
        <taxon>Brassiceae</taxon>
        <taxon>Brassica</taxon>
    </lineage>
</organism>
<keyword evidence="3" id="KW-1185">Reference proteome</keyword>
<dbReference type="EnsemblPlants" id="Bra033798.1">
    <property type="protein sequence ID" value="Bra033798.1-P"/>
    <property type="gene ID" value="Bra033798"/>
</dbReference>
<evidence type="ECO:0000256" key="1">
    <source>
        <dbReference type="SAM" id="MobiDB-lite"/>
    </source>
</evidence>
<dbReference type="Proteomes" id="UP000011750">
    <property type="component" value="Chromosome A01"/>
</dbReference>
<dbReference type="STRING" id="51351.M4EYA6"/>
<evidence type="ECO:0000313" key="2">
    <source>
        <dbReference type="EnsemblPlants" id="Bra033798.1-P"/>
    </source>
</evidence>
<dbReference type="Gramene" id="Bra033798.1">
    <property type="protein sequence ID" value="Bra033798.1-P"/>
    <property type="gene ID" value="Bra033798"/>
</dbReference>
<dbReference type="InParanoid" id="M4EYA6"/>
<name>M4EYA6_BRACM</name>
<sequence>MTDTTCVETEKVEVLILKVDENGKLRNKEDLAQKSTDVSSCDLVPDVDKKITIENFLELEDKTQLENLDQNLVKKLDDDHLTSGRDLGTSLKPGIDRESPYIIDLHPPYIIDRHAAYTIHLPLPDCIDRHSPNDINRHPSLDELPGYIVELEPVEQREYKSETSHLFVTRHLRPPICAEEAARFHKRVKMIHDPAKIVVPCAVSEVEWPIPPDRSMQLGSYSGLFDDHQHATSSQRGLHLRDEVDKGPTKAASIGTASYHRTTPTSLKRSTLSPRNRSTPIAYQSRKSMKCVEIVLMEAPPRDQISLGKEEEELEVEENYQGRFSVIIDSSLLRWCQEIHSAQQMLLTAICKASSTPYC</sequence>
<dbReference type="eggNOG" id="ENOG502T1N5">
    <property type="taxonomic scope" value="Eukaryota"/>
</dbReference>
<reference evidence="2" key="3">
    <citation type="submission" date="2023-03" db="UniProtKB">
        <authorList>
            <consortium name="EnsemblPlants"/>
        </authorList>
    </citation>
    <scope>IDENTIFICATION</scope>
    <source>
        <strain evidence="2">cv. Chiifu-401-42</strain>
    </source>
</reference>